<dbReference type="EMBL" id="CAXKWB010009923">
    <property type="protein sequence ID" value="CAL4096304.1"/>
    <property type="molecule type" value="Genomic_DNA"/>
</dbReference>
<feature type="signal peptide" evidence="1">
    <location>
        <begin position="1"/>
        <end position="23"/>
    </location>
</feature>
<name>A0AAV2QT74_MEGNR</name>
<protein>
    <recommendedName>
        <fullName evidence="4">Sodefrin-like factor</fullName>
    </recommendedName>
</protein>
<reference evidence="2 3" key="1">
    <citation type="submission" date="2024-05" db="EMBL/GenBank/DDBJ databases">
        <authorList>
            <person name="Wallberg A."/>
        </authorList>
    </citation>
    <scope>NUCLEOTIDE SEQUENCE [LARGE SCALE GENOMIC DNA]</scope>
</reference>
<feature type="chain" id="PRO_5043965710" description="Sodefrin-like factor" evidence="1">
    <location>
        <begin position="24"/>
        <end position="215"/>
    </location>
</feature>
<proteinExistence type="predicted"/>
<keyword evidence="1" id="KW-0732">Signal</keyword>
<dbReference type="Proteomes" id="UP001497623">
    <property type="component" value="Unassembled WGS sequence"/>
</dbReference>
<dbReference type="AlphaFoldDB" id="A0AAV2QT74"/>
<gene>
    <name evidence="2" type="ORF">MNOR_LOCUS15686</name>
</gene>
<organism evidence="2 3">
    <name type="scientific">Meganyctiphanes norvegica</name>
    <name type="common">Northern krill</name>
    <name type="synonym">Thysanopoda norvegica</name>
    <dbReference type="NCBI Taxonomy" id="48144"/>
    <lineage>
        <taxon>Eukaryota</taxon>
        <taxon>Metazoa</taxon>
        <taxon>Ecdysozoa</taxon>
        <taxon>Arthropoda</taxon>
        <taxon>Crustacea</taxon>
        <taxon>Multicrustacea</taxon>
        <taxon>Malacostraca</taxon>
        <taxon>Eumalacostraca</taxon>
        <taxon>Eucarida</taxon>
        <taxon>Euphausiacea</taxon>
        <taxon>Euphausiidae</taxon>
        <taxon>Meganyctiphanes</taxon>
    </lineage>
</organism>
<evidence type="ECO:0000313" key="3">
    <source>
        <dbReference type="Proteomes" id="UP001497623"/>
    </source>
</evidence>
<sequence>MMKQIIIQVICVAVFSGIQVTEALTCYHCTNDPRENTGFPYDANCGQYDYHGDSTVQGDDTTCYVALWNDRYVQRGRLGSHAYDEGDCRYESLFTQCFCKGELCNTNSFCAECGYPRPTPTTTEQITSTTYPTTLTKEPGMTLRCYSCIDCPRVEDSTPVIEADFLTCVSTIFLNNAEVIRSGSYEDQLDGCIQNAETISCYCSSDICNDYHFDF</sequence>
<evidence type="ECO:0000313" key="2">
    <source>
        <dbReference type="EMBL" id="CAL4096304.1"/>
    </source>
</evidence>
<accession>A0AAV2QT74</accession>
<evidence type="ECO:0008006" key="4">
    <source>
        <dbReference type="Google" id="ProtNLM"/>
    </source>
</evidence>
<keyword evidence="3" id="KW-1185">Reference proteome</keyword>
<evidence type="ECO:0000256" key="1">
    <source>
        <dbReference type="SAM" id="SignalP"/>
    </source>
</evidence>
<comment type="caution">
    <text evidence="2">The sequence shown here is derived from an EMBL/GenBank/DDBJ whole genome shotgun (WGS) entry which is preliminary data.</text>
</comment>